<name>A0AAE1IP31_9FABA</name>
<dbReference type="EMBL" id="JAWXYG010000016">
    <property type="protein sequence ID" value="KAK4253367.1"/>
    <property type="molecule type" value="Genomic_DNA"/>
</dbReference>
<accession>A0AAE1IP31</accession>
<dbReference type="GO" id="GO:0009535">
    <property type="term" value="C:chloroplast thylakoid membrane"/>
    <property type="evidence" value="ECO:0007669"/>
    <property type="project" value="TreeGrafter"/>
</dbReference>
<dbReference type="PANTHER" id="PTHR31755:SF3">
    <property type="entry name" value="EXOCYST COMPLEX COMPONENT SEC6"/>
    <property type="match status" value="1"/>
</dbReference>
<dbReference type="PANTHER" id="PTHR31755">
    <property type="entry name" value="FOLATE RECEPTOR-LIKE"/>
    <property type="match status" value="1"/>
</dbReference>
<reference evidence="1" key="1">
    <citation type="submission" date="2023-10" db="EMBL/GenBank/DDBJ databases">
        <title>Chromosome-level genome of the transformable northern wattle, Acacia crassicarpa.</title>
        <authorList>
            <person name="Massaro I."/>
            <person name="Sinha N.R."/>
            <person name="Poethig S."/>
            <person name="Leichty A.R."/>
        </authorList>
    </citation>
    <scope>NUCLEOTIDE SEQUENCE</scope>
    <source>
        <strain evidence="1">Acra3RX</strain>
        <tissue evidence="1">Leaf</tissue>
    </source>
</reference>
<protein>
    <submittedName>
        <fullName evidence="1">Uncharacterized protein</fullName>
    </submittedName>
</protein>
<dbReference type="InterPro" id="IPR040320">
    <property type="entry name" value="At4g37920-like"/>
</dbReference>
<dbReference type="Proteomes" id="UP001293593">
    <property type="component" value="Unassembled WGS sequence"/>
</dbReference>
<evidence type="ECO:0000313" key="1">
    <source>
        <dbReference type="EMBL" id="KAK4253367.1"/>
    </source>
</evidence>
<evidence type="ECO:0000313" key="2">
    <source>
        <dbReference type="Proteomes" id="UP001293593"/>
    </source>
</evidence>
<sequence length="77" mass="9059">MVTKAWSAAKETNMMKDEAKDIMYDLYKTTVENLQRQVPKEIRIIKHVIINEDPEEQMCALKDAFIGRHLCSIFLWS</sequence>
<proteinExistence type="predicted"/>
<gene>
    <name evidence="1" type="ORF">QN277_010686</name>
</gene>
<organism evidence="1 2">
    <name type="scientific">Acacia crassicarpa</name>
    <name type="common">northern wattle</name>
    <dbReference type="NCBI Taxonomy" id="499986"/>
    <lineage>
        <taxon>Eukaryota</taxon>
        <taxon>Viridiplantae</taxon>
        <taxon>Streptophyta</taxon>
        <taxon>Embryophyta</taxon>
        <taxon>Tracheophyta</taxon>
        <taxon>Spermatophyta</taxon>
        <taxon>Magnoliopsida</taxon>
        <taxon>eudicotyledons</taxon>
        <taxon>Gunneridae</taxon>
        <taxon>Pentapetalae</taxon>
        <taxon>rosids</taxon>
        <taxon>fabids</taxon>
        <taxon>Fabales</taxon>
        <taxon>Fabaceae</taxon>
        <taxon>Caesalpinioideae</taxon>
        <taxon>mimosoid clade</taxon>
        <taxon>Acacieae</taxon>
        <taxon>Acacia</taxon>
    </lineage>
</organism>
<keyword evidence="2" id="KW-1185">Reference proteome</keyword>
<dbReference type="AlphaFoldDB" id="A0AAE1IP31"/>
<comment type="caution">
    <text evidence="1">The sequence shown here is derived from an EMBL/GenBank/DDBJ whole genome shotgun (WGS) entry which is preliminary data.</text>
</comment>
<dbReference type="GO" id="GO:0009941">
    <property type="term" value="C:chloroplast envelope"/>
    <property type="evidence" value="ECO:0007669"/>
    <property type="project" value="TreeGrafter"/>
</dbReference>